<evidence type="ECO:0000256" key="1">
    <source>
        <dbReference type="ARBA" id="ARBA00022500"/>
    </source>
</evidence>
<dbReference type="GO" id="GO:0006935">
    <property type="term" value="P:chemotaxis"/>
    <property type="evidence" value="ECO:0007669"/>
    <property type="project" value="UniProtKB-KW"/>
</dbReference>
<keyword evidence="2 3" id="KW-0378">Hydrolase</keyword>
<dbReference type="PANTHER" id="PTHR43693">
    <property type="entry name" value="PROTEIN PHOSPHATASE CHEZ"/>
    <property type="match status" value="1"/>
</dbReference>
<dbReference type="EMBL" id="SJPF01000004">
    <property type="protein sequence ID" value="TWT31469.1"/>
    <property type="molecule type" value="Genomic_DNA"/>
</dbReference>
<dbReference type="InterPro" id="IPR050992">
    <property type="entry name" value="CheZ_family_phosphatases"/>
</dbReference>
<comment type="caution">
    <text evidence="3">The sequence shown here is derived from an EMBL/GenBank/DDBJ whole genome shotgun (WGS) entry which is preliminary data.</text>
</comment>
<dbReference type="SUPFAM" id="SSF103039">
    <property type="entry name" value="CheC-like"/>
    <property type="match status" value="1"/>
</dbReference>
<dbReference type="PANTHER" id="PTHR43693:SF1">
    <property type="entry name" value="PROTEIN PHOSPHATASE CHEZ"/>
    <property type="match status" value="1"/>
</dbReference>
<dbReference type="EC" id="3.-.-.-" evidence="3"/>
<gene>
    <name evidence="3" type="primary">cheC</name>
    <name evidence="3" type="ORF">Enr8_33900</name>
</gene>
<dbReference type="Proteomes" id="UP000318878">
    <property type="component" value="Unassembled WGS sequence"/>
</dbReference>
<dbReference type="Gene3D" id="3.40.1550.10">
    <property type="entry name" value="CheC-like"/>
    <property type="match status" value="1"/>
</dbReference>
<dbReference type="CDD" id="cd17905">
    <property type="entry name" value="CheC-like"/>
    <property type="match status" value="1"/>
</dbReference>
<dbReference type="OrthoDB" id="267798at2"/>
<evidence type="ECO:0000313" key="4">
    <source>
        <dbReference type="Proteomes" id="UP000318878"/>
    </source>
</evidence>
<proteinExistence type="predicted"/>
<protein>
    <submittedName>
        <fullName evidence="3">CheY-P phosphatase CheC</fullName>
        <ecNumber evidence="3">3.-.-.-</ecNumber>
    </submittedName>
</protein>
<dbReference type="GO" id="GO:0016787">
    <property type="term" value="F:hydrolase activity"/>
    <property type="evidence" value="ECO:0007669"/>
    <property type="project" value="UniProtKB-KW"/>
</dbReference>
<accession>A0A5C5V050</accession>
<name>A0A5C5V050_9BACT</name>
<organism evidence="3 4">
    <name type="scientific">Blastopirellula retiformator</name>
    <dbReference type="NCBI Taxonomy" id="2527970"/>
    <lineage>
        <taxon>Bacteria</taxon>
        <taxon>Pseudomonadati</taxon>
        <taxon>Planctomycetota</taxon>
        <taxon>Planctomycetia</taxon>
        <taxon>Pirellulales</taxon>
        <taxon>Pirellulaceae</taxon>
        <taxon>Blastopirellula</taxon>
    </lineage>
</organism>
<evidence type="ECO:0000256" key="2">
    <source>
        <dbReference type="ARBA" id="ARBA00022801"/>
    </source>
</evidence>
<evidence type="ECO:0000313" key="3">
    <source>
        <dbReference type="EMBL" id="TWT31469.1"/>
    </source>
</evidence>
<reference evidence="3 4" key="1">
    <citation type="submission" date="2019-02" db="EMBL/GenBank/DDBJ databases">
        <title>Deep-cultivation of Planctomycetes and their phenomic and genomic characterization uncovers novel biology.</title>
        <authorList>
            <person name="Wiegand S."/>
            <person name="Jogler M."/>
            <person name="Boedeker C."/>
            <person name="Pinto D."/>
            <person name="Vollmers J."/>
            <person name="Rivas-Marin E."/>
            <person name="Kohn T."/>
            <person name="Peeters S.H."/>
            <person name="Heuer A."/>
            <person name="Rast P."/>
            <person name="Oberbeckmann S."/>
            <person name="Bunk B."/>
            <person name="Jeske O."/>
            <person name="Meyerdierks A."/>
            <person name="Storesund J.E."/>
            <person name="Kallscheuer N."/>
            <person name="Luecker S."/>
            <person name="Lage O.M."/>
            <person name="Pohl T."/>
            <person name="Merkel B.J."/>
            <person name="Hornburger P."/>
            <person name="Mueller R.-W."/>
            <person name="Bruemmer F."/>
            <person name="Labrenz M."/>
            <person name="Spormann A.M."/>
            <person name="Op Den Camp H."/>
            <person name="Overmann J."/>
            <person name="Amann R."/>
            <person name="Jetten M.S.M."/>
            <person name="Mascher T."/>
            <person name="Medema M.H."/>
            <person name="Devos D.P."/>
            <person name="Kaster A.-K."/>
            <person name="Ovreas L."/>
            <person name="Rohde M."/>
            <person name="Galperin M.Y."/>
            <person name="Jogler C."/>
        </authorList>
    </citation>
    <scope>NUCLEOTIDE SEQUENCE [LARGE SCALE GENOMIC DNA]</scope>
    <source>
        <strain evidence="3 4">Enr8</strain>
    </source>
</reference>
<sequence>MSDNTHEHGVHLEILHQILSAATHEASAAMCRWTNGLITMSLDEVREIPLEAVSTEYDFGLDMLTMVVLTLNGEIGGSMILCFDEENGRDLAASLLCSKQRQTGDWTPLERSALCETGNILGCAYLNALTRLMSVDLVPSPPYFLQDYGASVLEQALMEQAALEDKVMICRTRFTRGDQELNWNVFFVPNSQMRQMMEDALHIDA</sequence>
<dbReference type="AlphaFoldDB" id="A0A5C5V050"/>
<keyword evidence="1" id="KW-0145">Chemotaxis</keyword>
<dbReference type="RefSeq" id="WP_146433615.1">
    <property type="nucleotide sequence ID" value="NZ_SJPF01000004.1"/>
</dbReference>
<keyword evidence="4" id="KW-1185">Reference proteome</keyword>
<dbReference type="InterPro" id="IPR028976">
    <property type="entry name" value="CheC-like_sf"/>
</dbReference>